<dbReference type="Gene3D" id="2.60.120.1060">
    <property type="entry name" value="NPCBM/NEW2 domain"/>
    <property type="match status" value="1"/>
</dbReference>
<gene>
    <name evidence="2" type="ORF">H9868_07900</name>
</gene>
<feature type="domain" description="Dockerin" evidence="1">
    <location>
        <begin position="238"/>
        <end position="298"/>
    </location>
</feature>
<dbReference type="SUPFAM" id="SSF49785">
    <property type="entry name" value="Galactose-binding domain-like"/>
    <property type="match status" value="1"/>
</dbReference>
<dbReference type="Pfam" id="PF08305">
    <property type="entry name" value="NPCBM"/>
    <property type="match status" value="1"/>
</dbReference>
<accession>A0A9D1RU06</accession>
<dbReference type="GO" id="GO:0000272">
    <property type="term" value="P:polysaccharide catabolic process"/>
    <property type="evidence" value="ECO:0007669"/>
    <property type="project" value="InterPro"/>
</dbReference>
<dbReference type="SMART" id="SM00776">
    <property type="entry name" value="NPCBM"/>
    <property type="match status" value="1"/>
</dbReference>
<dbReference type="InterPro" id="IPR016134">
    <property type="entry name" value="Dockerin_dom"/>
</dbReference>
<dbReference type="PROSITE" id="PS00018">
    <property type="entry name" value="EF_HAND_1"/>
    <property type="match status" value="1"/>
</dbReference>
<sequence>SPYVYLSDLVPESADVGYGDFTTDANLKNGGKISLKVDGTTQTFDKGITAHATSTVVYDLSDVNAERFQAFVGIDLSEGKNPSSTIVFQVLGDGKELYTSPNITTYGTGYAVNVDVTGVTTLTLTATASGKNGHGQTVWGDAKLKISDGETPEVKPNLELADDAQGVLSEVEGVGKVLSGVPVGATLKDITDLFVPVKNGTLEFMESTGGSLEGDDTPMVTGYVVILRVDGTETDRLSLSLVGDLVPDGLLDNSDLQLVRETIVGKQTLDGLTLLAADADGSGTVDAYDLMAIKRLMN</sequence>
<dbReference type="InterPro" id="IPR013222">
    <property type="entry name" value="Glyco_hyd_98_carb-bd"/>
</dbReference>
<feature type="non-terminal residue" evidence="2">
    <location>
        <position position="1"/>
    </location>
</feature>
<evidence type="ECO:0000313" key="2">
    <source>
        <dbReference type="EMBL" id="HIW94446.1"/>
    </source>
</evidence>
<evidence type="ECO:0000259" key="1">
    <source>
        <dbReference type="PROSITE" id="PS51766"/>
    </source>
</evidence>
<dbReference type="InterPro" id="IPR008979">
    <property type="entry name" value="Galactose-bd-like_sf"/>
</dbReference>
<dbReference type="EMBL" id="DXGA01000167">
    <property type="protein sequence ID" value="HIW94446.1"/>
    <property type="molecule type" value="Genomic_DNA"/>
</dbReference>
<dbReference type="InterPro" id="IPR018247">
    <property type="entry name" value="EF_Hand_1_Ca_BS"/>
</dbReference>
<proteinExistence type="predicted"/>
<comment type="caution">
    <text evidence="2">The sequence shown here is derived from an EMBL/GenBank/DDBJ whole genome shotgun (WGS) entry which is preliminary data.</text>
</comment>
<dbReference type="Pfam" id="PF00404">
    <property type="entry name" value="Dockerin_1"/>
    <property type="match status" value="1"/>
</dbReference>
<dbReference type="SUPFAM" id="SSF63446">
    <property type="entry name" value="Type I dockerin domain"/>
    <property type="match status" value="1"/>
</dbReference>
<dbReference type="InterPro" id="IPR038637">
    <property type="entry name" value="NPCBM_sf"/>
</dbReference>
<protein>
    <submittedName>
        <fullName evidence="2">NPCBM/NEW2 domain-containing protein</fullName>
    </submittedName>
</protein>
<dbReference type="GO" id="GO:0004553">
    <property type="term" value="F:hydrolase activity, hydrolyzing O-glycosyl compounds"/>
    <property type="evidence" value="ECO:0007669"/>
    <property type="project" value="InterPro"/>
</dbReference>
<dbReference type="Gene3D" id="1.10.1330.10">
    <property type="entry name" value="Dockerin domain"/>
    <property type="match status" value="1"/>
</dbReference>
<organism evidence="2 3">
    <name type="scientific">Candidatus Flavonifractor merdipullorum</name>
    <dbReference type="NCBI Taxonomy" id="2838590"/>
    <lineage>
        <taxon>Bacteria</taxon>
        <taxon>Bacillati</taxon>
        <taxon>Bacillota</taxon>
        <taxon>Clostridia</taxon>
        <taxon>Eubacteriales</taxon>
        <taxon>Oscillospiraceae</taxon>
        <taxon>Flavonifractor</taxon>
    </lineage>
</organism>
<dbReference type="PROSITE" id="PS51766">
    <property type="entry name" value="DOCKERIN"/>
    <property type="match status" value="1"/>
</dbReference>
<reference evidence="2" key="2">
    <citation type="submission" date="2021-04" db="EMBL/GenBank/DDBJ databases">
        <authorList>
            <person name="Gilroy R."/>
        </authorList>
    </citation>
    <scope>NUCLEOTIDE SEQUENCE</scope>
    <source>
        <strain evidence="2">ChiGjej6B6-1540</strain>
    </source>
</reference>
<dbReference type="AlphaFoldDB" id="A0A9D1RU06"/>
<name>A0A9D1RU06_9FIRM</name>
<evidence type="ECO:0000313" key="3">
    <source>
        <dbReference type="Proteomes" id="UP000824192"/>
    </source>
</evidence>
<dbReference type="InterPro" id="IPR036439">
    <property type="entry name" value="Dockerin_dom_sf"/>
</dbReference>
<dbReference type="Proteomes" id="UP000824192">
    <property type="component" value="Unassembled WGS sequence"/>
</dbReference>
<reference evidence="2" key="1">
    <citation type="journal article" date="2021" name="PeerJ">
        <title>Extensive microbial diversity within the chicken gut microbiome revealed by metagenomics and culture.</title>
        <authorList>
            <person name="Gilroy R."/>
            <person name="Ravi A."/>
            <person name="Getino M."/>
            <person name="Pursley I."/>
            <person name="Horton D.L."/>
            <person name="Alikhan N.F."/>
            <person name="Baker D."/>
            <person name="Gharbi K."/>
            <person name="Hall N."/>
            <person name="Watson M."/>
            <person name="Adriaenssens E.M."/>
            <person name="Foster-Nyarko E."/>
            <person name="Jarju S."/>
            <person name="Secka A."/>
            <person name="Antonio M."/>
            <person name="Oren A."/>
            <person name="Chaudhuri R.R."/>
            <person name="La Ragione R."/>
            <person name="Hildebrand F."/>
            <person name="Pallen M.J."/>
        </authorList>
    </citation>
    <scope>NUCLEOTIDE SEQUENCE</scope>
    <source>
        <strain evidence="2">ChiGjej6B6-1540</strain>
    </source>
</reference>
<dbReference type="InterPro" id="IPR002105">
    <property type="entry name" value="Dockerin_1_rpt"/>
</dbReference>